<name>A0A8H4GJ92_9EURO</name>
<dbReference type="EMBL" id="JAAAPX010000108">
    <property type="protein sequence ID" value="KAF4231082.1"/>
    <property type="molecule type" value="Genomic_DNA"/>
</dbReference>
<dbReference type="Gene3D" id="3.40.50.150">
    <property type="entry name" value="Vaccinia Virus protein VP39"/>
    <property type="match status" value="1"/>
</dbReference>
<evidence type="ECO:0000313" key="2">
    <source>
        <dbReference type="EMBL" id="KAF4231082.1"/>
    </source>
</evidence>
<reference evidence="2" key="2">
    <citation type="submission" date="2020-04" db="EMBL/GenBank/DDBJ databases">
        <authorList>
            <person name="Santos R.A.C."/>
            <person name="Steenwyk J.L."/>
            <person name="Rivero-Menendez O."/>
            <person name="Mead M.E."/>
            <person name="Silva L.P."/>
            <person name="Bastos R.W."/>
            <person name="Alastruey-Izquierdo A."/>
            <person name="Goldman G.H."/>
            <person name="Rokas A."/>
        </authorList>
    </citation>
    <scope>NUCLEOTIDE SEQUENCE</scope>
    <source>
        <strain evidence="2">CNM-CM6805</strain>
    </source>
</reference>
<evidence type="ECO:0000259" key="1">
    <source>
        <dbReference type="Pfam" id="PF08241"/>
    </source>
</evidence>
<dbReference type="SUPFAM" id="SSF53335">
    <property type="entry name" value="S-adenosyl-L-methionine-dependent methyltransferases"/>
    <property type="match status" value="1"/>
</dbReference>
<dbReference type="Pfam" id="PF08241">
    <property type="entry name" value="Methyltransf_11"/>
    <property type="match status" value="1"/>
</dbReference>
<accession>A0A8H4GJ92</accession>
<reference evidence="2" key="1">
    <citation type="journal article" date="2020" name="bioRxiv">
        <title>Genomic and phenotypic heterogeneity of clinical isolates of the human pathogens Aspergillus fumigatus, Aspergillus lentulus and Aspergillus fumigatiaffinis.</title>
        <authorList>
            <person name="dos Santos R.A.C."/>
            <person name="Steenwyk J.L."/>
            <person name="Rivero-Menendez O."/>
            <person name="Mead M.E."/>
            <person name="Silva L.P."/>
            <person name="Bastos R.W."/>
            <person name="Alastruey-Izquierdo A."/>
            <person name="Goldman G.H."/>
            <person name="Rokas A."/>
        </authorList>
    </citation>
    <scope>NUCLEOTIDE SEQUENCE</scope>
    <source>
        <strain evidence="2">CNM-CM6805</strain>
    </source>
</reference>
<dbReference type="CDD" id="cd02440">
    <property type="entry name" value="AdoMet_MTases"/>
    <property type="match status" value="1"/>
</dbReference>
<proteinExistence type="predicted"/>
<feature type="domain" description="Methyltransferase type 11" evidence="1">
    <location>
        <begin position="52"/>
        <end position="157"/>
    </location>
</feature>
<dbReference type="Proteomes" id="UP000653565">
    <property type="component" value="Unassembled WGS sequence"/>
</dbReference>
<dbReference type="InterPro" id="IPR029063">
    <property type="entry name" value="SAM-dependent_MTases_sf"/>
</dbReference>
<sequence>MSSSDPPAAGTAAEHFDKVSASYERVTGGCTREVAQFLLTLPPTVDTSSVVLDNACGTGIITEEILERFPTSSKPKVYAADLAPSMVSSLSTKAASKGWVNGEDGLVEASVMDAEELTFPDNMFTHSYTNLGILFLKNPEKGASHIYRTLQPGGTAFVTTWSKLGYLSPVRRAQKAVRPNSTPWELPISEEWFTEEKLRQVLEAGGFKGGNIQIQTRTVAYRGRDLDDLVDIMEAAFSSAITGGWSEEDRAKLPAALRESLSDVEKANASIEMVAYVAVARK</sequence>
<dbReference type="PANTHER" id="PTHR43591:SF105">
    <property type="entry name" value="METHYLTRANSFERASE DOMAIN-CONTAINING PROTEIN-RELATED"/>
    <property type="match status" value="1"/>
</dbReference>
<gene>
    <name evidence="2" type="ORF">CNMCM6805_000314</name>
</gene>
<dbReference type="PANTHER" id="PTHR43591">
    <property type="entry name" value="METHYLTRANSFERASE"/>
    <property type="match status" value="1"/>
</dbReference>
<dbReference type="GO" id="GO:0008757">
    <property type="term" value="F:S-adenosylmethionine-dependent methyltransferase activity"/>
    <property type="evidence" value="ECO:0007669"/>
    <property type="project" value="InterPro"/>
</dbReference>
<comment type="caution">
    <text evidence="2">The sequence shown here is derived from an EMBL/GenBank/DDBJ whole genome shotgun (WGS) entry which is preliminary data.</text>
</comment>
<dbReference type="OrthoDB" id="2013972at2759"/>
<protein>
    <recommendedName>
        <fullName evidence="1">Methyltransferase type 11 domain-containing protein</fullName>
    </recommendedName>
</protein>
<dbReference type="AlphaFoldDB" id="A0A8H4GJ92"/>
<evidence type="ECO:0000313" key="3">
    <source>
        <dbReference type="Proteomes" id="UP000653565"/>
    </source>
</evidence>
<dbReference type="InterPro" id="IPR013216">
    <property type="entry name" value="Methyltransf_11"/>
</dbReference>
<organism evidence="2 3">
    <name type="scientific">Aspergillus fumigatiaffinis</name>
    <dbReference type="NCBI Taxonomy" id="340414"/>
    <lineage>
        <taxon>Eukaryota</taxon>
        <taxon>Fungi</taxon>
        <taxon>Dikarya</taxon>
        <taxon>Ascomycota</taxon>
        <taxon>Pezizomycotina</taxon>
        <taxon>Eurotiomycetes</taxon>
        <taxon>Eurotiomycetidae</taxon>
        <taxon>Eurotiales</taxon>
        <taxon>Aspergillaceae</taxon>
        <taxon>Aspergillus</taxon>
        <taxon>Aspergillus subgen. Fumigati</taxon>
    </lineage>
</organism>
<keyword evidence="3" id="KW-1185">Reference proteome</keyword>